<proteinExistence type="predicted"/>
<dbReference type="PROSITE" id="PS51462">
    <property type="entry name" value="NUDIX"/>
    <property type="match status" value="1"/>
</dbReference>
<evidence type="ECO:0000256" key="2">
    <source>
        <dbReference type="ARBA" id="ARBA00022801"/>
    </source>
</evidence>
<dbReference type="InterPro" id="IPR015797">
    <property type="entry name" value="NUDIX_hydrolase-like_dom_sf"/>
</dbReference>
<dbReference type="Pfam" id="PF12535">
    <property type="entry name" value="Nudix_N"/>
    <property type="match status" value="1"/>
</dbReference>
<dbReference type="EMBL" id="BAABRI010000006">
    <property type="protein sequence ID" value="GAA5482148.1"/>
    <property type="molecule type" value="Genomic_DNA"/>
</dbReference>
<feature type="domain" description="Nudix hydrolase" evidence="3">
    <location>
        <begin position="60"/>
        <end position="188"/>
    </location>
</feature>
<dbReference type="SUPFAM" id="SSF55811">
    <property type="entry name" value="Nudix"/>
    <property type="match status" value="1"/>
</dbReference>
<reference evidence="4 5" key="1">
    <citation type="submission" date="2024-02" db="EMBL/GenBank/DDBJ databases">
        <title>Haloferula sargassicola NBRC 104335.</title>
        <authorList>
            <person name="Ichikawa N."/>
            <person name="Katano-Makiyama Y."/>
            <person name="Hidaka K."/>
        </authorList>
    </citation>
    <scope>NUCLEOTIDE SEQUENCE [LARGE SCALE GENOMIC DNA]</scope>
    <source>
        <strain evidence="4 5">NBRC 104335</strain>
    </source>
</reference>
<dbReference type="PANTHER" id="PTHR43046">
    <property type="entry name" value="GDP-MANNOSE MANNOSYL HYDROLASE"/>
    <property type="match status" value="1"/>
</dbReference>
<dbReference type="Pfam" id="PF00293">
    <property type="entry name" value="NUDIX"/>
    <property type="match status" value="1"/>
</dbReference>
<gene>
    <name evidence="4" type="ORF">Hsar01_01364</name>
</gene>
<dbReference type="RefSeq" id="WP_353566293.1">
    <property type="nucleotide sequence ID" value="NZ_BAABRI010000006.1"/>
</dbReference>
<name>A0ABP9UQS7_9BACT</name>
<accession>A0ABP9UQS7</accession>
<dbReference type="PANTHER" id="PTHR43046:SF16">
    <property type="entry name" value="ADP-RIBOSE PYROPHOSPHATASE YJHB-RELATED"/>
    <property type="match status" value="1"/>
</dbReference>
<comment type="cofactor">
    <cofactor evidence="1">
        <name>Mg(2+)</name>
        <dbReference type="ChEBI" id="CHEBI:18420"/>
    </cofactor>
</comment>
<dbReference type="Gene3D" id="6.10.250.1120">
    <property type="match status" value="1"/>
</dbReference>
<evidence type="ECO:0000256" key="1">
    <source>
        <dbReference type="ARBA" id="ARBA00001946"/>
    </source>
</evidence>
<comment type="caution">
    <text evidence="4">The sequence shown here is derived from an EMBL/GenBank/DDBJ whole genome shotgun (WGS) entry which is preliminary data.</text>
</comment>
<evidence type="ECO:0000259" key="3">
    <source>
        <dbReference type="PROSITE" id="PS51462"/>
    </source>
</evidence>
<dbReference type="Proteomes" id="UP001476282">
    <property type="component" value="Unassembled WGS sequence"/>
</dbReference>
<keyword evidence="2" id="KW-0378">Hydrolase</keyword>
<keyword evidence="5" id="KW-1185">Reference proteome</keyword>
<evidence type="ECO:0000313" key="4">
    <source>
        <dbReference type="EMBL" id="GAA5482148.1"/>
    </source>
</evidence>
<organism evidence="4 5">
    <name type="scientific">Haloferula sargassicola</name>
    <dbReference type="NCBI Taxonomy" id="490096"/>
    <lineage>
        <taxon>Bacteria</taxon>
        <taxon>Pseudomonadati</taxon>
        <taxon>Verrucomicrobiota</taxon>
        <taxon>Verrucomicrobiia</taxon>
        <taxon>Verrucomicrobiales</taxon>
        <taxon>Verrucomicrobiaceae</taxon>
        <taxon>Haloferula</taxon>
    </lineage>
</organism>
<evidence type="ECO:0000313" key="5">
    <source>
        <dbReference type="Proteomes" id="UP001476282"/>
    </source>
</evidence>
<dbReference type="InterPro" id="IPR000086">
    <property type="entry name" value="NUDIX_hydrolase_dom"/>
</dbReference>
<protein>
    <recommendedName>
        <fullName evidence="3">Nudix hydrolase domain-containing protein</fullName>
    </recommendedName>
</protein>
<dbReference type="InterPro" id="IPR059176">
    <property type="entry name" value="UDP-X_N"/>
</dbReference>
<sequence length="201" mass="22569">MPKDLLALSREIKGMAETGLRYSAGDFDRERYKRLHEIASELLQAQVPDFVWPVEFGYPTPKVDSRAAVISDGKILLVRERSNGLWTMPGGWMDAGHSPSENAAREVMEESGYEVRIVKLVAVWDKAKHDHPPEPEYTYKFLFLCELLGGGGAHAHQHEISEVSWFSPDDLPELCPHRASPDYVAAAFRHHADPSLATECD</sequence>
<dbReference type="Gene3D" id="3.90.79.10">
    <property type="entry name" value="Nucleoside Triphosphate Pyrophosphohydrolase"/>
    <property type="match status" value="1"/>
</dbReference>
<dbReference type="CDD" id="cd04672">
    <property type="entry name" value="NUDIX_CDP-Chase_like"/>
    <property type="match status" value="1"/>
</dbReference>